<accession>A0A8S3TQ51</accession>
<reference evidence="1" key="1">
    <citation type="submission" date="2021-03" db="EMBL/GenBank/DDBJ databases">
        <authorList>
            <person name="Bekaert M."/>
        </authorList>
    </citation>
    <scope>NUCLEOTIDE SEQUENCE</scope>
</reference>
<evidence type="ECO:0000313" key="1">
    <source>
        <dbReference type="EMBL" id="CAG2233395.1"/>
    </source>
</evidence>
<comment type="caution">
    <text evidence="1">The sequence shown here is derived from an EMBL/GenBank/DDBJ whole genome shotgun (WGS) entry which is preliminary data.</text>
</comment>
<sequence>MLILHANPKFVQMSTSTKILEGLQKITEAIFAVETVTLTQIKSKFPALSNHPLNGTVNGRTVTIVERGHAQQSTEYKNNDIVYEGMFQKETSYGWDHPVLLRIKNNGIDKKYYSGMLEEEPKKFQQCQFEVQNVPGMAVVVIQTNTRQYNFKTSDKDEAESFWKFMELIRSDDGSSQSSSHQLVD</sequence>
<gene>
    <name evidence="1" type="ORF">MEDL_46072</name>
</gene>
<proteinExistence type="predicted"/>
<name>A0A8S3TQ51_MYTED</name>
<dbReference type="EMBL" id="CAJPWZ010002206">
    <property type="protein sequence ID" value="CAG2233395.1"/>
    <property type="molecule type" value="Genomic_DNA"/>
</dbReference>
<protein>
    <submittedName>
        <fullName evidence="1">Uncharacterized protein</fullName>
    </submittedName>
</protein>
<dbReference type="AlphaFoldDB" id="A0A8S3TQ51"/>
<organism evidence="1 2">
    <name type="scientific">Mytilus edulis</name>
    <name type="common">Blue mussel</name>
    <dbReference type="NCBI Taxonomy" id="6550"/>
    <lineage>
        <taxon>Eukaryota</taxon>
        <taxon>Metazoa</taxon>
        <taxon>Spiralia</taxon>
        <taxon>Lophotrochozoa</taxon>
        <taxon>Mollusca</taxon>
        <taxon>Bivalvia</taxon>
        <taxon>Autobranchia</taxon>
        <taxon>Pteriomorphia</taxon>
        <taxon>Mytilida</taxon>
        <taxon>Mytiloidea</taxon>
        <taxon>Mytilidae</taxon>
        <taxon>Mytilinae</taxon>
        <taxon>Mytilus</taxon>
    </lineage>
</organism>
<keyword evidence="2" id="KW-1185">Reference proteome</keyword>
<evidence type="ECO:0000313" key="2">
    <source>
        <dbReference type="Proteomes" id="UP000683360"/>
    </source>
</evidence>
<dbReference type="Proteomes" id="UP000683360">
    <property type="component" value="Unassembled WGS sequence"/>
</dbReference>